<gene>
    <name evidence="2" type="ORF">Bpfe_029624</name>
</gene>
<dbReference type="AlphaFoldDB" id="A0AAD8EVS2"/>
<feature type="region of interest" description="Disordered" evidence="1">
    <location>
        <begin position="83"/>
        <end position="108"/>
    </location>
</feature>
<reference evidence="2" key="1">
    <citation type="journal article" date="2023" name="PLoS Negl. Trop. Dis.">
        <title>A genome sequence for Biomphalaria pfeifferi, the major vector snail for the human-infecting parasite Schistosoma mansoni.</title>
        <authorList>
            <person name="Bu L."/>
            <person name="Lu L."/>
            <person name="Laidemitt M.R."/>
            <person name="Zhang S.M."/>
            <person name="Mutuku M."/>
            <person name="Mkoji G."/>
            <person name="Steinauer M."/>
            <person name="Loker E.S."/>
        </authorList>
    </citation>
    <scope>NUCLEOTIDE SEQUENCE</scope>
    <source>
        <strain evidence="2">KasaAsao</strain>
    </source>
</reference>
<name>A0AAD8EVS2_BIOPF</name>
<dbReference type="Pfam" id="PF13516">
    <property type="entry name" value="LRR_6"/>
    <property type="match status" value="6"/>
</dbReference>
<protein>
    <submittedName>
        <fullName evidence="2">Leucine-rich repeat-containing protein 74A</fullName>
    </submittedName>
</protein>
<dbReference type="SUPFAM" id="SSF52047">
    <property type="entry name" value="RNI-like"/>
    <property type="match status" value="1"/>
</dbReference>
<dbReference type="PANTHER" id="PTHR24114:SF2">
    <property type="entry name" value="F-BOX DOMAIN-CONTAINING PROTEIN-RELATED"/>
    <property type="match status" value="1"/>
</dbReference>
<dbReference type="PANTHER" id="PTHR24114">
    <property type="entry name" value="LEUCINE RICH REPEAT FAMILY PROTEIN"/>
    <property type="match status" value="1"/>
</dbReference>
<dbReference type="Gene3D" id="1.10.238.10">
    <property type="entry name" value="EF-hand"/>
    <property type="match status" value="1"/>
</dbReference>
<accession>A0AAD8EVS2</accession>
<feature type="compositionally biased region" description="Polar residues" evidence="1">
    <location>
        <begin position="84"/>
        <end position="96"/>
    </location>
</feature>
<dbReference type="InterPro" id="IPR052394">
    <property type="entry name" value="LRR-containing"/>
</dbReference>
<evidence type="ECO:0000313" key="3">
    <source>
        <dbReference type="Proteomes" id="UP001233172"/>
    </source>
</evidence>
<organism evidence="2 3">
    <name type="scientific">Biomphalaria pfeifferi</name>
    <name type="common">Bloodfluke planorb</name>
    <name type="synonym">Freshwater snail</name>
    <dbReference type="NCBI Taxonomy" id="112525"/>
    <lineage>
        <taxon>Eukaryota</taxon>
        <taxon>Metazoa</taxon>
        <taxon>Spiralia</taxon>
        <taxon>Lophotrochozoa</taxon>
        <taxon>Mollusca</taxon>
        <taxon>Gastropoda</taxon>
        <taxon>Heterobranchia</taxon>
        <taxon>Euthyneura</taxon>
        <taxon>Panpulmonata</taxon>
        <taxon>Hygrophila</taxon>
        <taxon>Lymnaeoidea</taxon>
        <taxon>Planorbidae</taxon>
        <taxon>Biomphalaria</taxon>
    </lineage>
</organism>
<dbReference type="EMBL" id="JASAOG010000295">
    <property type="protein sequence ID" value="KAK0040956.1"/>
    <property type="molecule type" value="Genomic_DNA"/>
</dbReference>
<reference evidence="2" key="2">
    <citation type="submission" date="2023-04" db="EMBL/GenBank/DDBJ databases">
        <authorList>
            <person name="Bu L."/>
            <person name="Lu L."/>
            <person name="Laidemitt M.R."/>
            <person name="Zhang S.M."/>
            <person name="Mutuku M."/>
            <person name="Mkoji G."/>
            <person name="Steinauer M."/>
            <person name="Loker E.S."/>
        </authorList>
    </citation>
    <scope>NUCLEOTIDE SEQUENCE</scope>
    <source>
        <strain evidence="2">KasaAsao</strain>
        <tissue evidence="2">Whole Snail</tissue>
    </source>
</reference>
<sequence length="558" mass="62297">MQRHLRALSAGPKRTPKVNPKNKHVRATTAVGHKPEAGTRMGELLKRPHLRVPTLRGLASDESPDFPDEDSKISSPITLVKSIDGQSSEQLTTSDHSPPPDKKIPERKEKVTIYPTLHAWQTELANSCYRETQEEVDLSDKSSNSHIIEEDPFGKKKYKQFCQHYDVEPISYLTRHLGDHVVNTFIQTLDLTDNHIDSIGAQHLAHMLKENQTLVSLNLSNNNIGSEGLAAICDMLEFNTTLKDLSLAGNHLGDKDGYLFIDPLKNNTSLTGLNLSHNEFSITGAIHIGRALAVNESLTDVDISWNSLRRQGAVAIANALRLNKTMELLDLSWNGFGIEGATALQRSLSVNKTLKMLDLSNNRLDHDCAKKLCFGLKKNVALETLSLNRNPLSEECVQRLLKVMESHASLNFLSLEGLVVSKSTVDLLQKLPVFKEKVVLQGDIGRLNRETVLESLKKWFGHFKDTHANILHDVTRLYDSKSSGVLSIEDIKICLRTAGCSLPKGYLDLLVQGLDFDHTRTINYREIFTGEKLNKGEKPKVTFPLLMNTELEELDGDV</sequence>
<dbReference type="Proteomes" id="UP001233172">
    <property type="component" value="Unassembled WGS sequence"/>
</dbReference>
<dbReference type="SMART" id="SM00368">
    <property type="entry name" value="LRR_RI"/>
    <property type="match status" value="8"/>
</dbReference>
<keyword evidence="3" id="KW-1185">Reference proteome</keyword>
<dbReference type="InterPro" id="IPR001611">
    <property type="entry name" value="Leu-rich_rpt"/>
</dbReference>
<feature type="region of interest" description="Disordered" evidence="1">
    <location>
        <begin position="1"/>
        <end position="49"/>
    </location>
</feature>
<evidence type="ECO:0000313" key="2">
    <source>
        <dbReference type="EMBL" id="KAK0040956.1"/>
    </source>
</evidence>
<evidence type="ECO:0000256" key="1">
    <source>
        <dbReference type="SAM" id="MobiDB-lite"/>
    </source>
</evidence>
<dbReference type="InterPro" id="IPR011992">
    <property type="entry name" value="EF-hand-dom_pair"/>
</dbReference>
<feature type="compositionally biased region" description="Basic and acidic residues" evidence="1">
    <location>
        <begin position="98"/>
        <end position="108"/>
    </location>
</feature>
<proteinExistence type="predicted"/>
<comment type="caution">
    <text evidence="2">The sequence shown here is derived from an EMBL/GenBank/DDBJ whole genome shotgun (WGS) entry which is preliminary data.</text>
</comment>
<dbReference type="InterPro" id="IPR032675">
    <property type="entry name" value="LRR_dom_sf"/>
</dbReference>
<dbReference type="SUPFAM" id="SSF47473">
    <property type="entry name" value="EF-hand"/>
    <property type="match status" value="1"/>
</dbReference>
<feature type="compositionally biased region" description="Basic residues" evidence="1">
    <location>
        <begin position="14"/>
        <end position="26"/>
    </location>
</feature>
<dbReference type="Gene3D" id="3.80.10.10">
    <property type="entry name" value="Ribonuclease Inhibitor"/>
    <property type="match status" value="2"/>
</dbReference>